<protein>
    <recommendedName>
        <fullName evidence="3">histidine kinase</fullName>
        <ecNumber evidence="3">2.7.13.3</ecNumber>
    </recommendedName>
</protein>
<dbReference type="SMART" id="SM00387">
    <property type="entry name" value="HATPase_c"/>
    <property type="match status" value="1"/>
</dbReference>
<dbReference type="InterPro" id="IPR005467">
    <property type="entry name" value="His_kinase_dom"/>
</dbReference>
<keyword evidence="5" id="KW-0808">Transferase</keyword>
<keyword evidence="10" id="KW-1185">Reference proteome</keyword>
<comment type="catalytic activity">
    <reaction evidence="1">
        <text>ATP + protein L-histidine = ADP + protein N-phospho-L-histidine.</text>
        <dbReference type="EC" id="2.7.13.3"/>
    </reaction>
</comment>
<dbReference type="RefSeq" id="WP_345524949.1">
    <property type="nucleotide sequence ID" value="NZ_BAABKN010000005.1"/>
</dbReference>
<dbReference type="EMBL" id="BAABKN010000005">
    <property type="protein sequence ID" value="GAA4725272.1"/>
    <property type="molecule type" value="Genomic_DNA"/>
</dbReference>
<name>A0ABP8YAD2_9ACTN</name>
<evidence type="ECO:0000256" key="2">
    <source>
        <dbReference type="ARBA" id="ARBA00004236"/>
    </source>
</evidence>
<accession>A0ABP8YAD2</accession>
<dbReference type="PRINTS" id="PR00344">
    <property type="entry name" value="BCTRLSENSOR"/>
</dbReference>
<evidence type="ECO:0000259" key="8">
    <source>
        <dbReference type="PROSITE" id="PS50109"/>
    </source>
</evidence>
<dbReference type="InterPro" id="IPR036890">
    <property type="entry name" value="HATPase_C_sf"/>
</dbReference>
<dbReference type="SUPFAM" id="SSF47384">
    <property type="entry name" value="Homodimeric domain of signal transducing histidine kinase"/>
    <property type="match status" value="1"/>
</dbReference>
<evidence type="ECO:0000256" key="3">
    <source>
        <dbReference type="ARBA" id="ARBA00012438"/>
    </source>
</evidence>
<dbReference type="Pfam" id="PF00512">
    <property type="entry name" value="HisKA"/>
    <property type="match status" value="1"/>
</dbReference>
<dbReference type="EC" id="2.7.13.3" evidence="3"/>
<evidence type="ECO:0000313" key="10">
    <source>
        <dbReference type="Proteomes" id="UP001499882"/>
    </source>
</evidence>
<gene>
    <name evidence="9" type="ORF">GCM10023350_04690</name>
</gene>
<feature type="domain" description="Histidine kinase" evidence="8">
    <location>
        <begin position="64"/>
        <end position="264"/>
    </location>
</feature>
<dbReference type="Gene3D" id="3.30.565.10">
    <property type="entry name" value="Histidine kinase-like ATPase, C-terminal domain"/>
    <property type="match status" value="2"/>
</dbReference>
<dbReference type="CDD" id="cd00075">
    <property type="entry name" value="HATPase"/>
    <property type="match status" value="1"/>
</dbReference>
<dbReference type="PANTHER" id="PTHR43711:SF1">
    <property type="entry name" value="HISTIDINE KINASE 1"/>
    <property type="match status" value="1"/>
</dbReference>
<organism evidence="9 10">
    <name type="scientific">Nocardioides endophyticus</name>
    <dbReference type="NCBI Taxonomy" id="1353775"/>
    <lineage>
        <taxon>Bacteria</taxon>
        <taxon>Bacillati</taxon>
        <taxon>Actinomycetota</taxon>
        <taxon>Actinomycetes</taxon>
        <taxon>Propionibacteriales</taxon>
        <taxon>Nocardioidaceae</taxon>
        <taxon>Nocardioides</taxon>
    </lineage>
</organism>
<evidence type="ECO:0000256" key="1">
    <source>
        <dbReference type="ARBA" id="ARBA00000085"/>
    </source>
</evidence>
<keyword evidence="7" id="KW-0902">Two-component regulatory system</keyword>
<dbReference type="Gene3D" id="1.10.287.130">
    <property type="match status" value="1"/>
</dbReference>
<sequence>MLNFSATALPPAGDDGVRDVVVVFRDVTERHRTAQALSDALATEQDAVERLRELERVKSDFASTVSHELRTPITSIIGYLEVLADGAVGELDPAQLGLVGRVERNSHRLLGLVEDLLRLSQIESATLSIDAMPTDLREVVSAAYDGVAWLLDPRSLDLAVDVPDHPVQLEGDPAERERMLVNLLSNAVKFTPLTDTGMGIPEAEQDRLFTRFFRSTTATEQAIQGIGLGLTIVQAIVALHGGTIEVESSVERGTAVAVRLPRRLYPAAVVA</sequence>
<dbReference type="InterPro" id="IPR004358">
    <property type="entry name" value="Sig_transdc_His_kin-like_C"/>
</dbReference>
<dbReference type="InterPro" id="IPR003594">
    <property type="entry name" value="HATPase_dom"/>
</dbReference>
<evidence type="ECO:0000256" key="4">
    <source>
        <dbReference type="ARBA" id="ARBA00022553"/>
    </source>
</evidence>
<proteinExistence type="predicted"/>
<evidence type="ECO:0000256" key="7">
    <source>
        <dbReference type="ARBA" id="ARBA00023012"/>
    </source>
</evidence>
<dbReference type="Proteomes" id="UP001499882">
    <property type="component" value="Unassembled WGS sequence"/>
</dbReference>
<dbReference type="InterPro" id="IPR036097">
    <property type="entry name" value="HisK_dim/P_sf"/>
</dbReference>
<keyword evidence="4" id="KW-0597">Phosphoprotein</keyword>
<comment type="caution">
    <text evidence="9">The sequence shown here is derived from an EMBL/GenBank/DDBJ whole genome shotgun (WGS) entry which is preliminary data.</text>
</comment>
<evidence type="ECO:0000256" key="6">
    <source>
        <dbReference type="ARBA" id="ARBA00022777"/>
    </source>
</evidence>
<dbReference type="Pfam" id="PF02518">
    <property type="entry name" value="HATPase_c"/>
    <property type="match status" value="1"/>
</dbReference>
<dbReference type="PANTHER" id="PTHR43711">
    <property type="entry name" value="TWO-COMPONENT HISTIDINE KINASE"/>
    <property type="match status" value="1"/>
</dbReference>
<dbReference type="CDD" id="cd00082">
    <property type="entry name" value="HisKA"/>
    <property type="match status" value="1"/>
</dbReference>
<dbReference type="InterPro" id="IPR003661">
    <property type="entry name" value="HisK_dim/P_dom"/>
</dbReference>
<comment type="subcellular location">
    <subcellularLocation>
        <location evidence="2">Cell membrane</location>
    </subcellularLocation>
</comment>
<reference evidence="10" key="1">
    <citation type="journal article" date="2019" name="Int. J. Syst. Evol. Microbiol.">
        <title>The Global Catalogue of Microorganisms (GCM) 10K type strain sequencing project: providing services to taxonomists for standard genome sequencing and annotation.</title>
        <authorList>
            <consortium name="The Broad Institute Genomics Platform"/>
            <consortium name="The Broad Institute Genome Sequencing Center for Infectious Disease"/>
            <person name="Wu L."/>
            <person name="Ma J."/>
        </authorList>
    </citation>
    <scope>NUCLEOTIDE SEQUENCE [LARGE SCALE GENOMIC DNA]</scope>
    <source>
        <strain evidence="10">JCM 18532</strain>
    </source>
</reference>
<keyword evidence="6" id="KW-0418">Kinase</keyword>
<dbReference type="SUPFAM" id="SSF55874">
    <property type="entry name" value="ATPase domain of HSP90 chaperone/DNA topoisomerase II/histidine kinase"/>
    <property type="match status" value="1"/>
</dbReference>
<dbReference type="SMART" id="SM00388">
    <property type="entry name" value="HisKA"/>
    <property type="match status" value="1"/>
</dbReference>
<evidence type="ECO:0000256" key="5">
    <source>
        <dbReference type="ARBA" id="ARBA00022679"/>
    </source>
</evidence>
<evidence type="ECO:0000313" key="9">
    <source>
        <dbReference type="EMBL" id="GAA4725272.1"/>
    </source>
</evidence>
<dbReference type="PROSITE" id="PS50109">
    <property type="entry name" value="HIS_KIN"/>
    <property type="match status" value="1"/>
</dbReference>
<dbReference type="InterPro" id="IPR050736">
    <property type="entry name" value="Sensor_HK_Regulatory"/>
</dbReference>